<name>A0A6G1X4X8_9BACI</name>
<dbReference type="EMBL" id="WJNH01000003">
    <property type="protein sequence ID" value="MRG85979.1"/>
    <property type="molecule type" value="Genomic_DNA"/>
</dbReference>
<proteinExistence type="predicted"/>
<dbReference type="Proteomes" id="UP000480185">
    <property type="component" value="Unassembled WGS sequence"/>
</dbReference>
<protein>
    <submittedName>
        <fullName evidence="1">Phosphoribosyl-ATP pyrophosphohydrolase</fullName>
    </submittedName>
</protein>
<keyword evidence="2" id="KW-1185">Reference proteome</keyword>
<comment type="caution">
    <text evidence="1">The sequence shown here is derived from an EMBL/GenBank/DDBJ whole genome shotgun (WGS) entry which is preliminary data.</text>
</comment>
<dbReference type="RefSeq" id="WP_153727902.1">
    <property type="nucleotide sequence ID" value="NZ_WJNH01000003.1"/>
</dbReference>
<gene>
    <name evidence="1" type="ORF">GH754_06480</name>
</gene>
<evidence type="ECO:0000313" key="2">
    <source>
        <dbReference type="Proteomes" id="UP000480185"/>
    </source>
</evidence>
<sequence length="107" mass="12336">MPTYNKLIRDHIPQIIEMTGKTPKTKILSDEDYKTALQKKTKEELTEYLNAKSDADSIEELADMLELIHALAKVHGSTIDEVEHIRKHKAEQRGGFDEKVYLIEVEE</sequence>
<evidence type="ECO:0000313" key="1">
    <source>
        <dbReference type="EMBL" id="MRG85979.1"/>
    </source>
</evidence>
<organism evidence="1 2">
    <name type="scientific">Salinibacillus xinjiangensis</name>
    <dbReference type="NCBI Taxonomy" id="1229268"/>
    <lineage>
        <taxon>Bacteria</taxon>
        <taxon>Bacillati</taxon>
        <taxon>Bacillota</taxon>
        <taxon>Bacilli</taxon>
        <taxon>Bacillales</taxon>
        <taxon>Bacillaceae</taxon>
        <taxon>Salinibacillus</taxon>
    </lineage>
</organism>
<keyword evidence="1" id="KW-0378">Hydrolase</keyword>
<accession>A0A6G1X4X8</accession>
<dbReference type="OrthoDB" id="9813491at2"/>
<dbReference type="SUPFAM" id="SSF101386">
    <property type="entry name" value="all-alpha NTP pyrophosphatases"/>
    <property type="match status" value="1"/>
</dbReference>
<dbReference type="AlphaFoldDB" id="A0A6G1X4X8"/>
<reference evidence="1 2" key="1">
    <citation type="submission" date="2019-11" db="EMBL/GenBank/DDBJ databases">
        <authorList>
            <person name="Li J."/>
        </authorList>
    </citation>
    <scope>NUCLEOTIDE SEQUENCE [LARGE SCALE GENOMIC DNA]</scope>
    <source>
        <strain evidence="1 2">J4</strain>
    </source>
</reference>
<dbReference type="GO" id="GO:0016787">
    <property type="term" value="F:hydrolase activity"/>
    <property type="evidence" value="ECO:0007669"/>
    <property type="project" value="UniProtKB-KW"/>
</dbReference>
<dbReference type="InterPro" id="IPR038735">
    <property type="entry name" value="MSMEG_1276-like_NTP-PPase_dom"/>
</dbReference>
<dbReference type="CDD" id="cd11532">
    <property type="entry name" value="NTP-PPase_COG4997"/>
    <property type="match status" value="1"/>
</dbReference>